<organism evidence="1 2">
    <name type="scientific">Botryobasidium botryosum (strain FD-172 SS1)</name>
    <dbReference type="NCBI Taxonomy" id="930990"/>
    <lineage>
        <taxon>Eukaryota</taxon>
        <taxon>Fungi</taxon>
        <taxon>Dikarya</taxon>
        <taxon>Basidiomycota</taxon>
        <taxon>Agaricomycotina</taxon>
        <taxon>Agaricomycetes</taxon>
        <taxon>Cantharellales</taxon>
        <taxon>Botryobasidiaceae</taxon>
        <taxon>Botryobasidium</taxon>
    </lineage>
</organism>
<reference evidence="2" key="1">
    <citation type="journal article" date="2014" name="Proc. Natl. Acad. Sci. U.S.A.">
        <title>Extensive sampling of basidiomycete genomes demonstrates inadequacy of the white-rot/brown-rot paradigm for wood decay fungi.</title>
        <authorList>
            <person name="Riley R."/>
            <person name="Salamov A.A."/>
            <person name="Brown D.W."/>
            <person name="Nagy L.G."/>
            <person name="Floudas D."/>
            <person name="Held B.W."/>
            <person name="Levasseur A."/>
            <person name="Lombard V."/>
            <person name="Morin E."/>
            <person name="Otillar R."/>
            <person name="Lindquist E.A."/>
            <person name="Sun H."/>
            <person name="LaButti K.M."/>
            <person name="Schmutz J."/>
            <person name="Jabbour D."/>
            <person name="Luo H."/>
            <person name="Baker S.E."/>
            <person name="Pisabarro A.G."/>
            <person name="Walton J.D."/>
            <person name="Blanchette R.A."/>
            <person name="Henrissat B."/>
            <person name="Martin F."/>
            <person name="Cullen D."/>
            <person name="Hibbett D.S."/>
            <person name="Grigoriev I.V."/>
        </authorList>
    </citation>
    <scope>NUCLEOTIDE SEQUENCE [LARGE SCALE GENOMIC DNA]</scope>
    <source>
        <strain evidence="2">FD-172 SS1</strain>
    </source>
</reference>
<dbReference type="HOGENOM" id="CLU_2145459_0_0_1"/>
<accession>A0A067M7B2</accession>
<evidence type="ECO:0008006" key="3">
    <source>
        <dbReference type="Google" id="ProtNLM"/>
    </source>
</evidence>
<evidence type="ECO:0000313" key="1">
    <source>
        <dbReference type="EMBL" id="KDQ07461.1"/>
    </source>
</evidence>
<evidence type="ECO:0000313" key="2">
    <source>
        <dbReference type="Proteomes" id="UP000027195"/>
    </source>
</evidence>
<dbReference type="OrthoDB" id="2741429at2759"/>
<dbReference type="EMBL" id="KL198106">
    <property type="protein sequence ID" value="KDQ07461.1"/>
    <property type="molecule type" value="Genomic_DNA"/>
</dbReference>
<name>A0A067M7B2_BOTB1</name>
<dbReference type="Proteomes" id="UP000027195">
    <property type="component" value="Unassembled WGS sequence"/>
</dbReference>
<protein>
    <recommendedName>
        <fullName evidence="3">UBN2_3 domain-containing protein</fullName>
    </recommendedName>
</protein>
<keyword evidence="2" id="KW-1185">Reference proteome</keyword>
<dbReference type="AlphaFoldDB" id="A0A067M7B2"/>
<gene>
    <name evidence="1" type="ORF">BOTBODRAFT_38771</name>
</gene>
<sequence length="112" mass="12556">MPPNMYLPDALPLPMLNTDGSNWSIYKIRMTLFLRAKGLIEAIELTINPGGRFLSNNKPLDPSDWNQKQDAAKFIVASTIPDSFLLPIHHLATPKQMWDALAKECGQNLEGH</sequence>
<proteinExistence type="predicted"/>
<dbReference type="InParanoid" id="A0A067M7B2"/>